<feature type="transmembrane region" description="Helical" evidence="6">
    <location>
        <begin position="389"/>
        <end position="408"/>
    </location>
</feature>
<dbReference type="EMBL" id="BOON01000017">
    <property type="protein sequence ID" value="GII22366.1"/>
    <property type="molecule type" value="Genomic_DNA"/>
</dbReference>
<keyword evidence="8" id="KW-1185">Reference proteome</keyword>
<comment type="subcellular location">
    <subcellularLocation>
        <location evidence="1">Cell membrane</location>
        <topology evidence="1">Multi-pass membrane protein</topology>
    </subcellularLocation>
</comment>
<dbReference type="GO" id="GO:0005886">
    <property type="term" value="C:plasma membrane"/>
    <property type="evidence" value="ECO:0007669"/>
    <property type="project" value="UniProtKB-SubCell"/>
</dbReference>
<protein>
    <recommendedName>
        <fullName evidence="9">Polysaccharide biosynthesis protein</fullName>
    </recommendedName>
</protein>
<evidence type="ECO:0000256" key="4">
    <source>
        <dbReference type="ARBA" id="ARBA00022989"/>
    </source>
</evidence>
<evidence type="ECO:0000256" key="5">
    <source>
        <dbReference type="ARBA" id="ARBA00023136"/>
    </source>
</evidence>
<evidence type="ECO:0008006" key="9">
    <source>
        <dbReference type="Google" id="ProtNLM"/>
    </source>
</evidence>
<keyword evidence="5 6" id="KW-0472">Membrane</keyword>
<dbReference type="AlphaFoldDB" id="A0A8J3TBB2"/>
<dbReference type="Proteomes" id="UP000599074">
    <property type="component" value="Unassembled WGS sequence"/>
</dbReference>
<dbReference type="PANTHER" id="PTHR30250:SF26">
    <property type="entry name" value="PSMA PROTEIN"/>
    <property type="match status" value="1"/>
</dbReference>
<sequence length="434" mass="46325">MRGVRRVGAGLADQFVVACANAGNTLLALLLLDRHRSGVMLQSLALAYVVMYLNRAFVGDVLLALASRYDGERRDRLVRNGLATATAFAAVSAVVLLGFWAFWPRGDVNLTDLIWVAPFLPVLLLQDTGRSSYLADRQPAKALANDLVAVGTQAVAVTVLLLAGVPTAGGLFVCWGLGAAVGAAGYLLRTGHRPWQGRPLRWVAETRHLSGWFSATAVIGQFQVLAVTFLVSHQLNPVALSGLRGAQTALLQPVQNFVTAVQGLVVPRASRLARDAARPADEGVRAATELRRLTRKLALAFTALAVVMVLVVWPLAVFVLGRFDKFADIAKLALPMALQAAVYLVQVPFTAALRAMHRARMLFLQYVVFTTTSIIGLLVGAGTRGLEGAAWGLTAGAAAGLMVMVGLYRYSLRYLGEPEPDRSGEPEEPAAIPA</sequence>
<evidence type="ECO:0000313" key="8">
    <source>
        <dbReference type="Proteomes" id="UP000599074"/>
    </source>
</evidence>
<organism evidence="7 8">
    <name type="scientific">Planosporangium mesophilum</name>
    <dbReference type="NCBI Taxonomy" id="689768"/>
    <lineage>
        <taxon>Bacteria</taxon>
        <taxon>Bacillati</taxon>
        <taxon>Actinomycetota</taxon>
        <taxon>Actinomycetes</taxon>
        <taxon>Micromonosporales</taxon>
        <taxon>Micromonosporaceae</taxon>
        <taxon>Planosporangium</taxon>
    </lineage>
</organism>
<name>A0A8J3TBB2_9ACTN</name>
<feature type="transmembrane region" description="Helical" evidence="6">
    <location>
        <begin position="44"/>
        <end position="65"/>
    </location>
</feature>
<dbReference type="InterPro" id="IPR050833">
    <property type="entry name" value="Poly_Biosynth_Transport"/>
</dbReference>
<gene>
    <name evidence="7" type="ORF">Pme01_19630</name>
</gene>
<accession>A0A8J3TBB2</accession>
<feature type="transmembrane region" description="Helical" evidence="6">
    <location>
        <begin position="12"/>
        <end position="32"/>
    </location>
</feature>
<comment type="caution">
    <text evidence="7">The sequence shown here is derived from an EMBL/GenBank/DDBJ whole genome shotgun (WGS) entry which is preliminary data.</text>
</comment>
<dbReference type="PANTHER" id="PTHR30250">
    <property type="entry name" value="PST FAMILY PREDICTED COLANIC ACID TRANSPORTER"/>
    <property type="match status" value="1"/>
</dbReference>
<feature type="transmembrane region" description="Helical" evidence="6">
    <location>
        <begin position="77"/>
        <end position="102"/>
    </location>
</feature>
<feature type="transmembrane region" description="Helical" evidence="6">
    <location>
        <begin position="297"/>
        <end position="320"/>
    </location>
</feature>
<evidence type="ECO:0000256" key="2">
    <source>
        <dbReference type="ARBA" id="ARBA00022475"/>
    </source>
</evidence>
<evidence type="ECO:0000256" key="1">
    <source>
        <dbReference type="ARBA" id="ARBA00004651"/>
    </source>
</evidence>
<evidence type="ECO:0000256" key="6">
    <source>
        <dbReference type="SAM" id="Phobius"/>
    </source>
</evidence>
<reference evidence="7" key="1">
    <citation type="submission" date="2021-01" db="EMBL/GenBank/DDBJ databases">
        <title>Whole genome shotgun sequence of Planosporangium mesophilum NBRC 109066.</title>
        <authorList>
            <person name="Komaki H."/>
            <person name="Tamura T."/>
        </authorList>
    </citation>
    <scope>NUCLEOTIDE SEQUENCE</scope>
    <source>
        <strain evidence="7">NBRC 109066</strain>
    </source>
</reference>
<feature type="transmembrane region" description="Helical" evidence="6">
    <location>
        <begin position="147"/>
        <end position="164"/>
    </location>
</feature>
<evidence type="ECO:0000313" key="7">
    <source>
        <dbReference type="EMBL" id="GII22366.1"/>
    </source>
</evidence>
<keyword evidence="3 6" id="KW-0812">Transmembrane</keyword>
<keyword evidence="4 6" id="KW-1133">Transmembrane helix</keyword>
<keyword evidence="2" id="KW-1003">Cell membrane</keyword>
<evidence type="ECO:0000256" key="3">
    <source>
        <dbReference type="ARBA" id="ARBA00022692"/>
    </source>
</evidence>
<feature type="transmembrane region" description="Helical" evidence="6">
    <location>
        <begin position="363"/>
        <end position="383"/>
    </location>
</feature>
<proteinExistence type="predicted"/>
<feature type="transmembrane region" description="Helical" evidence="6">
    <location>
        <begin position="170"/>
        <end position="188"/>
    </location>
</feature>